<evidence type="ECO:0000256" key="9">
    <source>
        <dbReference type="SAM" id="MobiDB-lite"/>
    </source>
</evidence>
<evidence type="ECO:0000256" key="3">
    <source>
        <dbReference type="ARBA" id="ARBA00004991"/>
    </source>
</evidence>
<name>A0A4R5Q9L1_9PROT</name>
<dbReference type="CDD" id="cd06423">
    <property type="entry name" value="CESA_like"/>
    <property type="match status" value="1"/>
</dbReference>
<dbReference type="Gene3D" id="3.90.550.10">
    <property type="entry name" value="Spore Coat Polysaccharide Biosynthesis Protein SpsA, Chain A"/>
    <property type="match status" value="1"/>
</dbReference>
<keyword evidence="6 10" id="KW-0812">Transmembrane</keyword>
<dbReference type="GO" id="GO:0016757">
    <property type="term" value="F:glycosyltransferase activity"/>
    <property type="evidence" value="ECO:0007669"/>
    <property type="project" value="UniProtKB-KW"/>
</dbReference>
<proteinExistence type="predicted"/>
<dbReference type="InterPro" id="IPR001173">
    <property type="entry name" value="Glyco_trans_2-like"/>
</dbReference>
<evidence type="ECO:0000256" key="8">
    <source>
        <dbReference type="ARBA" id="ARBA00023136"/>
    </source>
</evidence>
<dbReference type="InterPro" id="IPR025993">
    <property type="entry name" value="Ceramide_glucosylTrfase"/>
</dbReference>
<dbReference type="OrthoDB" id="9806525at2"/>
<dbReference type="PANTHER" id="PTHR43646:SF3">
    <property type="entry name" value="SLR1566 PROTEIN"/>
    <property type="match status" value="1"/>
</dbReference>
<dbReference type="SUPFAM" id="SSF53448">
    <property type="entry name" value="Nucleotide-diphospho-sugar transferases"/>
    <property type="match status" value="1"/>
</dbReference>
<evidence type="ECO:0000256" key="10">
    <source>
        <dbReference type="SAM" id="Phobius"/>
    </source>
</evidence>
<feature type="compositionally biased region" description="Polar residues" evidence="9">
    <location>
        <begin position="406"/>
        <end position="417"/>
    </location>
</feature>
<evidence type="ECO:0000256" key="4">
    <source>
        <dbReference type="ARBA" id="ARBA00022676"/>
    </source>
</evidence>
<dbReference type="Pfam" id="PF13506">
    <property type="entry name" value="Glyco_transf_21"/>
    <property type="match status" value="1"/>
</dbReference>
<comment type="pathway">
    <text evidence="2">Lipid metabolism; sphingolipid metabolism.</text>
</comment>
<sequence>MTALLVGLAACLAWAVLLLGRGMFWLARDDDGGAARLPDPAAWPGVIAIVPARDEAATIGATVASLLAQDYPGTFRLVVVDDRSTDGTGDLARAAAAGDPRLVVVQGGARAPGWTGKLWALEQGLRAAPGAPDYWLFTDADIRHAPDSLRMLVRRACAVRSPEGAAGRCGSAGETPAEGRVLVSLMARLRCESPAERWLIPAFIFFFQMLYPFRWSNDPRARTAAAAGGCVLVDRAAFERAGGLAPIRGALIDDCALARRMKAVGPIWTGLTERVDSLRPYQDVGPIRRMVARTAYAQLGYRVAALAGMIAALALVFLAPPLLAVLATGAAAALGALAWAAMAVAFAPMLRRFGLSRLRGLALPGIAAAYMAFTLDSALAEWRGRGGMWKGEAGPRRDAEDAPIPDSSSMNRATLPH</sequence>
<keyword evidence="5 12" id="KW-0808">Transferase</keyword>
<dbReference type="GO" id="GO:0016020">
    <property type="term" value="C:membrane"/>
    <property type="evidence" value="ECO:0007669"/>
    <property type="project" value="UniProtKB-SubCell"/>
</dbReference>
<dbReference type="AlphaFoldDB" id="A0A4R5Q9L1"/>
<keyword evidence="4" id="KW-0328">Glycosyltransferase</keyword>
<dbReference type="RefSeq" id="WP_133291502.1">
    <property type="nucleotide sequence ID" value="NZ_SMSJ01000057.1"/>
</dbReference>
<evidence type="ECO:0000256" key="1">
    <source>
        <dbReference type="ARBA" id="ARBA00004141"/>
    </source>
</evidence>
<reference evidence="12 13" key="1">
    <citation type="journal article" date="2016" name="J. Microbiol.">
        <title>Dankookia rubra gen. nov., sp. nov., an alphaproteobacterium isolated from sediment of a shallow stream.</title>
        <authorList>
            <person name="Kim W.H."/>
            <person name="Kim D.H."/>
            <person name="Kang K."/>
            <person name="Ahn T.Y."/>
        </authorList>
    </citation>
    <scope>NUCLEOTIDE SEQUENCE [LARGE SCALE GENOMIC DNA]</scope>
    <source>
        <strain evidence="12 13">JCM30602</strain>
    </source>
</reference>
<keyword evidence="8 10" id="KW-0472">Membrane</keyword>
<feature type="transmembrane region" description="Helical" evidence="10">
    <location>
        <begin position="299"/>
        <end position="319"/>
    </location>
</feature>
<dbReference type="Pfam" id="PF00535">
    <property type="entry name" value="Glycos_transf_2"/>
    <property type="match status" value="1"/>
</dbReference>
<protein>
    <submittedName>
        <fullName evidence="12">Glycosyltransferase</fullName>
    </submittedName>
</protein>
<comment type="caution">
    <text evidence="12">The sequence shown here is derived from an EMBL/GenBank/DDBJ whole genome shotgun (WGS) entry which is preliminary data.</text>
</comment>
<feature type="transmembrane region" description="Helical" evidence="10">
    <location>
        <begin position="361"/>
        <end position="380"/>
    </location>
</feature>
<organism evidence="12 13">
    <name type="scientific">Dankookia rubra</name>
    <dbReference type="NCBI Taxonomy" id="1442381"/>
    <lineage>
        <taxon>Bacteria</taxon>
        <taxon>Pseudomonadati</taxon>
        <taxon>Pseudomonadota</taxon>
        <taxon>Alphaproteobacteria</taxon>
        <taxon>Acetobacterales</taxon>
        <taxon>Roseomonadaceae</taxon>
        <taxon>Dankookia</taxon>
    </lineage>
</organism>
<evidence type="ECO:0000313" key="12">
    <source>
        <dbReference type="EMBL" id="TDH59682.1"/>
    </source>
</evidence>
<keyword evidence="13" id="KW-1185">Reference proteome</keyword>
<accession>A0A4R5Q9L1</accession>
<dbReference type="InterPro" id="IPR029044">
    <property type="entry name" value="Nucleotide-diphossugar_trans"/>
</dbReference>
<gene>
    <name evidence="12" type="ORF">E2C06_26015</name>
</gene>
<evidence type="ECO:0000256" key="7">
    <source>
        <dbReference type="ARBA" id="ARBA00022989"/>
    </source>
</evidence>
<comment type="pathway">
    <text evidence="3">Sphingolipid metabolism.</text>
</comment>
<dbReference type="Proteomes" id="UP000295096">
    <property type="component" value="Unassembled WGS sequence"/>
</dbReference>
<keyword evidence="7 10" id="KW-1133">Transmembrane helix</keyword>
<feature type="domain" description="Glycosyltransferase 2-like" evidence="11">
    <location>
        <begin position="49"/>
        <end position="157"/>
    </location>
</feature>
<evidence type="ECO:0000256" key="5">
    <source>
        <dbReference type="ARBA" id="ARBA00022679"/>
    </source>
</evidence>
<evidence type="ECO:0000313" key="13">
    <source>
        <dbReference type="Proteomes" id="UP000295096"/>
    </source>
</evidence>
<feature type="region of interest" description="Disordered" evidence="9">
    <location>
        <begin position="390"/>
        <end position="417"/>
    </location>
</feature>
<evidence type="ECO:0000256" key="6">
    <source>
        <dbReference type="ARBA" id="ARBA00022692"/>
    </source>
</evidence>
<evidence type="ECO:0000256" key="2">
    <source>
        <dbReference type="ARBA" id="ARBA00004760"/>
    </source>
</evidence>
<feature type="transmembrane region" description="Helical" evidence="10">
    <location>
        <begin position="325"/>
        <end position="349"/>
    </location>
</feature>
<dbReference type="EMBL" id="SMSJ01000057">
    <property type="protein sequence ID" value="TDH59682.1"/>
    <property type="molecule type" value="Genomic_DNA"/>
</dbReference>
<dbReference type="PANTHER" id="PTHR43646">
    <property type="entry name" value="GLYCOSYLTRANSFERASE"/>
    <property type="match status" value="1"/>
</dbReference>
<comment type="subcellular location">
    <subcellularLocation>
        <location evidence="1">Membrane</location>
        <topology evidence="1">Multi-pass membrane protein</topology>
    </subcellularLocation>
</comment>
<evidence type="ECO:0000259" key="11">
    <source>
        <dbReference type="Pfam" id="PF00535"/>
    </source>
</evidence>